<reference evidence="1 2" key="1">
    <citation type="submission" date="2016-10" db="EMBL/GenBank/DDBJ databases">
        <authorList>
            <person name="de Groot N.N."/>
        </authorList>
    </citation>
    <scope>NUCLEOTIDE SEQUENCE [LARGE SCALE GENOMIC DNA]</scope>
    <source>
        <strain evidence="1 2">DSM 21001</strain>
    </source>
</reference>
<dbReference type="EMBL" id="FOZL01000001">
    <property type="protein sequence ID" value="SFR97464.1"/>
    <property type="molecule type" value="Genomic_DNA"/>
</dbReference>
<protein>
    <submittedName>
        <fullName evidence="1">Uncharacterized protein</fullName>
    </submittedName>
</protein>
<keyword evidence="2" id="KW-1185">Reference proteome</keyword>
<accession>A0A1I6L1W9</accession>
<proteinExistence type="predicted"/>
<dbReference type="Proteomes" id="UP000199024">
    <property type="component" value="Unassembled WGS sequence"/>
</dbReference>
<dbReference type="STRING" id="474950.SAMN05421771_0134"/>
<evidence type="ECO:0000313" key="2">
    <source>
        <dbReference type="Proteomes" id="UP000199024"/>
    </source>
</evidence>
<sequence>MTDLLFLPKKNPIQRVNAKLLARLRSAQDDHLFKEFGTSADLLDKVFADLKLAISAPAELSDSPSAHLADMDFRNLIELVSTILQSSGLPNESITQQAALVSQRLQLVAAFSDPNAVLTRVTKKVTDIVRTFPKTEKDIECGRNPGDVLDPYILAASQILLHGGDFEKAIETTVGHKAIMIIEGLLGHLHEDIVGEMRGNVRVPEPRGTHQEMLDLETNPFPGADVVQPPFDTNSQLRFHQVKSKTGSAKGGDGKRLGEQLKRLQDYYGGSIFYDALIGNTLRGHRSRSGVERAAPGVVVLVGDAAFRELTRRAVGPQLLLRLYQASFQQVADESGYRVETMASAIVMAFSARALAAGDSFVETVLDASTKGPVEFQDSRANSKIVDTI</sequence>
<dbReference type="RefSeq" id="WP_141223761.1">
    <property type="nucleotide sequence ID" value="NZ_FOZL01000001.1"/>
</dbReference>
<dbReference type="AlphaFoldDB" id="A0A1I6L1W9"/>
<organism evidence="1 2">
    <name type="scientific">Granulicella pectinivorans</name>
    <dbReference type="NCBI Taxonomy" id="474950"/>
    <lineage>
        <taxon>Bacteria</taxon>
        <taxon>Pseudomonadati</taxon>
        <taxon>Acidobacteriota</taxon>
        <taxon>Terriglobia</taxon>
        <taxon>Terriglobales</taxon>
        <taxon>Acidobacteriaceae</taxon>
        <taxon>Granulicella</taxon>
    </lineage>
</organism>
<dbReference type="OrthoDB" id="5173506at2"/>
<gene>
    <name evidence="1" type="ORF">SAMN05421771_0134</name>
</gene>
<name>A0A1I6L1W9_9BACT</name>
<evidence type="ECO:0000313" key="1">
    <source>
        <dbReference type="EMBL" id="SFR97464.1"/>
    </source>
</evidence>